<feature type="binding site" evidence="4">
    <location>
        <position position="85"/>
    </location>
    <ligand>
        <name>Mg(2+)</name>
        <dbReference type="ChEBI" id="CHEBI:18420"/>
        <label>1</label>
        <note>catalytic</note>
    </ligand>
</feature>
<dbReference type="Gene3D" id="3.30.540.10">
    <property type="entry name" value="Fructose-1,6-Bisphosphatase, subunit A, domain 1"/>
    <property type="match status" value="1"/>
</dbReference>
<gene>
    <name evidence="5" type="ORF">HYZ11_09440</name>
</gene>
<dbReference type="Gene3D" id="3.40.190.80">
    <property type="match status" value="1"/>
</dbReference>
<evidence type="ECO:0000256" key="4">
    <source>
        <dbReference type="PIRSR" id="PIRSR600760-2"/>
    </source>
</evidence>
<dbReference type="PROSITE" id="PS00629">
    <property type="entry name" value="IMP_1"/>
    <property type="match status" value="1"/>
</dbReference>
<feature type="binding site" evidence="4">
    <location>
        <position position="84"/>
    </location>
    <ligand>
        <name>Mg(2+)</name>
        <dbReference type="ChEBI" id="CHEBI:18420"/>
        <label>1</label>
        <note>catalytic</note>
    </ligand>
</feature>
<dbReference type="InterPro" id="IPR000760">
    <property type="entry name" value="Inositol_monophosphatase-like"/>
</dbReference>
<dbReference type="PRINTS" id="PR00377">
    <property type="entry name" value="IMPHPHTASES"/>
</dbReference>
<organism evidence="5 6">
    <name type="scientific">Tectimicrobiota bacterium</name>
    <dbReference type="NCBI Taxonomy" id="2528274"/>
    <lineage>
        <taxon>Bacteria</taxon>
        <taxon>Pseudomonadati</taxon>
        <taxon>Nitrospinota/Tectimicrobiota group</taxon>
        <taxon>Candidatus Tectimicrobiota</taxon>
    </lineage>
</organism>
<keyword evidence="3 4" id="KW-0460">Magnesium</keyword>
<dbReference type="PANTHER" id="PTHR20854">
    <property type="entry name" value="INOSITOL MONOPHOSPHATASE"/>
    <property type="match status" value="1"/>
</dbReference>
<evidence type="ECO:0000256" key="2">
    <source>
        <dbReference type="ARBA" id="ARBA00022801"/>
    </source>
</evidence>
<feature type="binding site" evidence="4">
    <location>
        <position position="61"/>
    </location>
    <ligand>
        <name>Mg(2+)</name>
        <dbReference type="ChEBI" id="CHEBI:18420"/>
        <label>1</label>
        <note>catalytic</note>
    </ligand>
</feature>
<reference evidence="5" key="1">
    <citation type="submission" date="2020-07" db="EMBL/GenBank/DDBJ databases">
        <title>Huge and variable diversity of episymbiotic CPR bacteria and DPANN archaea in groundwater ecosystems.</title>
        <authorList>
            <person name="He C.Y."/>
            <person name="Keren R."/>
            <person name="Whittaker M."/>
            <person name="Farag I.F."/>
            <person name="Doudna J."/>
            <person name="Cate J.H.D."/>
            <person name="Banfield J.F."/>
        </authorList>
    </citation>
    <scope>NUCLEOTIDE SEQUENCE</scope>
    <source>
        <strain evidence="5">NC_groundwater_763_Ag_S-0.2um_68_21</strain>
    </source>
</reference>
<comment type="caution">
    <text evidence="5">The sequence shown here is derived from an EMBL/GenBank/DDBJ whole genome shotgun (WGS) entry which is preliminary data.</text>
</comment>
<dbReference type="AlphaFoldDB" id="A0A932HY23"/>
<evidence type="ECO:0000313" key="6">
    <source>
        <dbReference type="Proteomes" id="UP000782312"/>
    </source>
</evidence>
<keyword evidence="1 4" id="KW-0479">Metal-binding</keyword>
<evidence type="ECO:0000256" key="1">
    <source>
        <dbReference type="ARBA" id="ARBA00022723"/>
    </source>
</evidence>
<dbReference type="GO" id="GO:0008934">
    <property type="term" value="F:inositol monophosphate 1-phosphatase activity"/>
    <property type="evidence" value="ECO:0007669"/>
    <property type="project" value="TreeGrafter"/>
</dbReference>
<dbReference type="GO" id="GO:0006020">
    <property type="term" value="P:inositol metabolic process"/>
    <property type="evidence" value="ECO:0007669"/>
    <property type="project" value="TreeGrafter"/>
</dbReference>
<dbReference type="PANTHER" id="PTHR20854:SF4">
    <property type="entry name" value="INOSITOL-1-MONOPHOSPHATASE-RELATED"/>
    <property type="match status" value="1"/>
</dbReference>
<name>A0A932HY23_UNCTE</name>
<comment type="cofactor">
    <cofactor evidence="4">
        <name>Mg(2+)</name>
        <dbReference type="ChEBI" id="CHEBI:18420"/>
    </cofactor>
</comment>
<dbReference type="SUPFAM" id="SSF56655">
    <property type="entry name" value="Carbohydrate phosphatase"/>
    <property type="match status" value="1"/>
</dbReference>
<dbReference type="EMBL" id="JACPUR010000019">
    <property type="protein sequence ID" value="MBI3127814.1"/>
    <property type="molecule type" value="Genomic_DNA"/>
</dbReference>
<protein>
    <recommendedName>
        <fullName evidence="7">Inositol monophosphatase</fullName>
    </recommendedName>
</protein>
<dbReference type="InterPro" id="IPR020583">
    <property type="entry name" value="Inositol_monoP_metal-BS"/>
</dbReference>
<dbReference type="Proteomes" id="UP000782312">
    <property type="component" value="Unassembled WGS sequence"/>
</dbReference>
<sequence length="261" mass="27903">MLAFIEETLREAGALALSLAAGASAERKEDRSLVSEADREVERLILARLARRFPGDPVLAEESGGLAPGAALSPAGRLWAVDPIDGTNPYLHGLPTWGVAVGVMREGAPLAGGFFMPAAGEMFLAERGRGATRNGRPLAPLGPREVDNQTLFFGPASRKRFYKLDFPGKTVAYGCAAAHVAYAAAGAAFCSVVDRPRLWDILGPMAVLAETGGWAYHPDGRPLGLEGLARGEKADGPVFFGLRENAERVFPMLERFEKPRF</sequence>
<proteinExistence type="predicted"/>
<accession>A0A932HY23</accession>
<evidence type="ECO:0008006" key="7">
    <source>
        <dbReference type="Google" id="ProtNLM"/>
    </source>
</evidence>
<keyword evidence="2" id="KW-0378">Hydrolase</keyword>
<dbReference type="GO" id="GO:0046872">
    <property type="term" value="F:metal ion binding"/>
    <property type="evidence" value="ECO:0007669"/>
    <property type="project" value="UniProtKB-KW"/>
</dbReference>
<evidence type="ECO:0000313" key="5">
    <source>
        <dbReference type="EMBL" id="MBI3127814.1"/>
    </source>
</evidence>
<dbReference type="GO" id="GO:0007165">
    <property type="term" value="P:signal transduction"/>
    <property type="evidence" value="ECO:0007669"/>
    <property type="project" value="TreeGrafter"/>
</dbReference>
<evidence type="ECO:0000256" key="3">
    <source>
        <dbReference type="ARBA" id="ARBA00022842"/>
    </source>
</evidence>
<feature type="binding site" evidence="4">
    <location>
        <position position="200"/>
    </location>
    <ligand>
        <name>Mg(2+)</name>
        <dbReference type="ChEBI" id="CHEBI:18420"/>
        <label>1</label>
        <note>catalytic</note>
    </ligand>
</feature>
<feature type="binding site" evidence="4">
    <location>
        <position position="82"/>
    </location>
    <ligand>
        <name>Mg(2+)</name>
        <dbReference type="ChEBI" id="CHEBI:18420"/>
        <label>1</label>
        <note>catalytic</note>
    </ligand>
</feature>
<dbReference type="Pfam" id="PF00459">
    <property type="entry name" value="Inositol_P"/>
    <property type="match status" value="1"/>
</dbReference>